<evidence type="ECO:0000313" key="3">
    <source>
        <dbReference type="Proteomes" id="UP001454036"/>
    </source>
</evidence>
<feature type="domain" description="Integrase zinc-binding" evidence="1">
    <location>
        <begin position="100"/>
        <end position="137"/>
    </location>
</feature>
<evidence type="ECO:0000313" key="2">
    <source>
        <dbReference type="EMBL" id="GAA0160564.1"/>
    </source>
</evidence>
<dbReference type="Pfam" id="PF17921">
    <property type="entry name" value="Integrase_H2C2"/>
    <property type="match status" value="1"/>
</dbReference>
<name>A0AAV3Q921_LITER</name>
<dbReference type="InterPro" id="IPR041588">
    <property type="entry name" value="Integrase_H2C2"/>
</dbReference>
<sequence length="165" mass="19428">MPPIFEPQECEIEDEEEVMTTTTVDGVLDDLRQPFIDYFQHGRLPNDLKQKVDIRRRAPRFLYYHGTLFRRCFVEILLLCLSTAEAAQAVVEANVKVRGAHHSGAKLHFQIKRMEYYWPTLVKDCLDYARACKPCQYHANFIHHPQNYCIQLRQHGHSMHGDLTW</sequence>
<evidence type="ECO:0000259" key="1">
    <source>
        <dbReference type="Pfam" id="PF17921"/>
    </source>
</evidence>
<organism evidence="2 3">
    <name type="scientific">Lithospermum erythrorhizon</name>
    <name type="common">Purple gromwell</name>
    <name type="synonym">Lithospermum officinale var. erythrorhizon</name>
    <dbReference type="NCBI Taxonomy" id="34254"/>
    <lineage>
        <taxon>Eukaryota</taxon>
        <taxon>Viridiplantae</taxon>
        <taxon>Streptophyta</taxon>
        <taxon>Embryophyta</taxon>
        <taxon>Tracheophyta</taxon>
        <taxon>Spermatophyta</taxon>
        <taxon>Magnoliopsida</taxon>
        <taxon>eudicotyledons</taxon>
        <taxon>Gunneridae</taxon>
        <taxon>Pentapetalae</taxon>
        <taxon>asterids</taxon>
        <taxon>lamiids</taxon>
        <taxon>Boraginales</taxon>
        <taxon>Boraginaceae</taxon>
        <taxon>Boraginoideae</taxon>
        <taxon>Lithospermeae</taxon>
        <taxon>Lithospermum</taxon>
    </lineage>
</organism>
<dbReference type="PANTHER" id="PTHR48475">
    <property type="entry name" value="RIBONUCLEASE H"/>
    <property type="match status" value="1"/>
</dbReference>
<dbReference type="Proteomes" id="UP001454036">
    <property type="component" value="Unassembled WGS sequence"/>
</dbReference>
<dbReference type="PANTHER" id="PTHR48475:SF1">
    <property type="entry name" value="RNASE H TYPE-1 DOMAIN-CONTAINING PROTEIN"/>
    <property type="match status" value="1"/>
</dbReference>
<keyword evidence="3" id="KW-1185">Reference proteome</keyword>
<dbReference type="EMBL" id="BAABME010036023">
    <property type="protein sequence ID" value="GAA0160564.1"/>
    <property type="molecule type" value="Genomic_DNA"/>
</dbReference>
<reference evidence="2 3" key="1">
    <citation type="submission" date="2024-01" db="EMBL/GenBank/DDBJ databases">
        <title>The complete chloroplast genome sequence of Lithospermum erythrorhizon: insights into the phylogenetic relationship among Boraginaceae species and the maternal lineages of purple gromwells.</title>
        <authorList>
            <person name="Okada T."/>
            <person name="Watanabe K."/>
        </authorList>
    </citation>
    <scope>NUCLEOTIDE SEQUENCE [LARGE SCALE GENOMIC DNA]</scope>
</reference>
<dbReference type="AlphaFoldDB" id="A0AAV3Q921"/>
<dbReference type="Gene3D" id="1.10.340.70">
    <property type="match status" value="1"/>
</dbReference>
<protein>
    <recommendedName>
        <fullName evidence="1">Integrase zinc-binding domain-containing protein</fullName>
    </recommendedName>
</protein>
<gene>
    <name evidence="2" type="ORF">LIER_43529</name>
</gene>
<comment type="caution">
    <text evidence="2">The sequence shown here is derived from an EMBL/GenBank/DDBJ whole genome shotgun (WGS) entry which is preliminary data.</text>
</comment>
<proteinExistence type="predicted"/>
<accession>A0AAV3Q921</accession>